<comment type="similarity">
    <text evidence="1">Belongs to the UPF0175 family.</text>
</comment>
<organism evidence="2 4">
    <name type="scientific">Candidatus Altarchaeum hamiconexum</name>
    <dbReference type="NCBI Taxonomy" id="1803513"/>
    <lineage>
        <taxon>Archaea</taxon>
        <taxon>Candidatus Altarchaeota</taxon>
        <taxon>Candidatus Altiarchaeia</taxon>
        <taxon>Candidatus Altarchaeales</taxon>
        <taxon>Candidatus Altarchaeaceae</taxon>
        <taxon>Candidatus Altarchaeum</taxon>
    </lineage>
</organism>
<dbReference type="PANTHER" id="PTHR37525:SF1">
    <property type="entry name" value="UPF0175 PROTEIN SSL1255"/>
    <property type="match status" value="1"/>
</dbReference>
<dbReference type="AlphaFoldDB" id="A0A8J8CEM9"/>
<name>A0A8J8CEM9_9ARCH</name>
<evidence type="ECO:0000313" key="2">
    <source>
        <dbReference type="EMBL" id="NCN65145.1"/>
    </source>
</evidence>
<dbReference type="EMBL" id="JAACVF010000092">
    <property type="protein sequence ID" value="NCN65145.1"/>
    <property type="molecule type" value="Genomic_DNA"/>
</dbReference>
<sequence length="95" mass="10679">MEKKINALVEGGYYPNINELIKDAFKSLLESKADLKISTALEIYKKGDVTLGRASEIAGLSIWEFKEILKSRGVKIIVEAPSKDELDEQIDLMKH</sequence>
<evidence type="ECO:0000313" key="4">
    <source>
        <dbReference type="Proteomes" id="UP000768163"/>
    </source>
</evidence>
<dbReference type="PANTHER" id="PTHR37525">
    <property type="entry name" value="UPF0175 PROTEIN SSL1255"/>
    <property type="match status" value="1"/>
</dbReference>
<proteinExistence type="inferred from homology"/>
<evidence type="ECO:0000313" key="3">
    <source>
        <dbReference type="EMBL" id="NCS91991.1"/>
    </source>
</evidence>
<accession>A0A8J8CEM9</accession>
<comment type="caution">
    <text evidence="2">The sequence shown here is derived from an EMBL/GenBank/DDBJ whole genome shotgun (WGS) entry which is preliminary data.</text>
</comment>
<dbReference type="Proteomes" id="UP000738826">
    <property type="component" value="Unassembled WGS sequence"/>
</dbReference>
<gene>
    <name evidence="3" type="ORF">GW779_06315</name>
    <name evidence="2" type="ORF">GW910_03620</name>
</gene>
<dbReference type="EMBL" id="JAACQH010000144">
    <property type="protein sequence ID" value="NCS91991.1"/>
    <property type="molecule type" value="Genomic_DNA"/>
</dbReference>
<dbReference type="InterPro" id="IPR005368">
    <property type="entry name" value="UPF0175"/>
</dbReference>
<dbReference type="InterPro" id="IPR052264">
    <property type="entry name" value="UPF0175_domain"/>
</dbReference>
<protein>
    <submittedName>
        <fullName evidence="2">Uncharacterized protein</fullName>
    </submittedName>
</protein>
<reference evidence="2" key="1">
    <citation type="submission" date="2019-11" db="EMBL/GenBank/DDBJ databases">
        <title>Lipid analysis of CO2-rich subsurface aquifers suggests an autotrophy-based deep biosphere with lysolipids enriched in CPR bacteria.</title>
        <authorList>
            <person name="Probst A.J."/>
            <person name="Elling F.J."/>
            <person name="Castelle C.J."/>
            <person name="Zhu Q."/>
            <person name="Elvert M."/>
            <person name="Birarda G."/>
            <person name="Holman H.-Y."/>
            <person name="Lane K.R."/>
            <person name="Ladd B."/>
            <person name="Ryan M.C."/>
            <person name="Woyke T."/>
            <person name="Hinrichs K.-U."/>
            <person name="Banfield J.F."/>
        </authorList>
    </citation>
    <scope>NUCLEOTIDE SEQUENCE</scope>
    <source>
        <strain evidence="2">CG_2015-01_33_1645</strain>
        <strain evidence="3">CG_2015-04_33_537</strain>
    </source>
</reference>
<dbReference type="Proteomes" id="UP000768163">
    <property type="component" value="Unassembled WGS sequence"/>
</dbReference>
<dbReference type="Pfam" id="PF03683">
    <property type="entry name" value="UPF0175"/>
    <property type="match status" value="1"/>
</dbReference>
<evidence type="ECO:0000256" key="1">
    <source>
        <dbReference type="ARBA" id="ARBA00005651"/>
    </source>
</evidence>